<accession>A0A2U1N6L6</accession>
<proteinExistence type="predicted"/>
<reference evidence="1 2" key="1">
    <citation type="journal article" date="2018" name="Mol. Plant">
        <title>The genome of Artemisia annua provides insight into the evolution of Asteraceae family and artemisinin biosynthesis.</title>
        <authorList>
            <person name="Shen Q."/>
            <person name="Zhang L."/>
            <person name="Liao Z."/>
            <person name="Wang S."/>
            <person name="Yan T."/>
            <person name="Shi P."/>
            <person name="Liu M."/>
            <person name="Fu X."/>
            <person name="Pan Q."/>
            <person name="Wang Y."/>
            <person name="Lv Z."/>
            <person name="Lu X."/>
            <person name="Zhang F."/>
            <person name="Jiang W."/>
            <person name="Ma Y."/>
            <person name="Chen M."/>
            <person name="Hao X."/>
            <person name="Li L."/>
            <person name="Tang Y."/>
            <person name="Lv G."/>
            <person name="Zhou Y."/>
            <person name="Sun X."/>
            <person name="Brodelius P.E."/>
            <person name="Rose J.K.C."/>
            <person name="Tang K."/>
        </authorList>
    </citation>
    <scope>NUCLEOTIDE SEQUENCE [LARGE SCALE GENOMIC DNA]</scope>
    <source>
        <strain evidence="2">cv. Huhao1</strain>
        <tissue evidence="1">Leaf</tissue>
    </source>
</reference>
<evidence type="ECO:0000313" key="2">
    <source>
        <dbReference type="Proteomes" id="UP000245207"/>
    </source>
</evidence>
<protein>
    <submittedName>
        <fullName evidence="1">Uncharacterized protein</fullName>
    </submittedName>
</protein>
<evidence type="ECO:0000313" key="1">
    <source>
        <dbReference type="EMBL" id="PWA69165.1"/>
    </source>
</evidence>
<sequence>MLQIILISFRRESRLMLCHCHTSFSQRFVECSHFRFAICLLCSQWVYLSDSVVPVDSTSGTTLDMRGVP</sequence>
<comment type="caution">
    <text evidence="1">The sequence shown here is derived from an EMBL/GenBank/DDBJ whole genome shotgun (WGS) entry which is preliminary data.</text>
</comment>
<gene>
    <name evidence="1" type="ORF">CTI12_AA300900</name>
</gene>
<name>A0A2U1N6L6_ARTAN</name>
<keyword evidence="2" id="KW-1185">Reference proteome</keyword>
<dbReference type="Proteomes" id="UP000245207">
    <property type="component" value="Unassembled WGS sequence"/>
</dbReference>
<dbReference type="AlphaFoldDB" id="A0A2U1N6L6"/>
<organism evidence="1 2">
    <name type="scientific">Artemisia annua</name>
    <name type="common">Sweet wormwood</name>
    <dbReference type="NCBI Taxonomy" id="35608"/>
    <lineage>
        <taxon>Eukaryota</taxon>
        <taxon>Viridiplantae</taxon>
        <taxon>Streptophyta</taxon>
        <taxon>Embryophyta</taxon>
        <taxon>Tracheophyta</taxon>
        <taxon>Spermatophyta</taxon>
        <taxon>Magnoliopsida</taxon>
        <taxon>eudicotyledons</taxon>
        <taxon>Gunneridae</taxon>
        <taxon>Pentapetalae</taxon>
        <taxon>asterids</taxon>
        <taxon>campanulids</taxon>
        <taxon>Asterales</taxon>
        <taxon>Asteraceae</taxon>
        <taxon>Asteroideae</taxon>
        <taxon>Anthemideae</taxon>
        <taxon>Artemisiinae</taxon>
        <taxon>Artemisia</taxon>
    </lineage>
</organism>
<dbReference type="EMBL" id="PKPP01003494">
    <property type="protein sequence ID" value="PWA69165.1"/>
    <property type="molecule type" value="Genomic_DNA"/>
</dbReference>